<protein>
    <submittedName>
        <fullName evidence="1">Uncharacterized protein</fullName>
    </submittedName>
</protein>
<organism evidence="1 2">
    <name type="scientific">Parelaphostrongylus tenuis</name>
    <name type="common">Meningeal worm</name>
    <dbReference type="NCBI Taxonomy" id="148309"/>
    <lineage>
        <taxon>Eukaryota</taxon>
        <taxon>Metazoa</taxon>
        <taxon>Ecdysozoa</taxon>
        <taxon>Nematoda</taxon>
        <taxon>Chromadorea</taxon>
        <taxon>Rhabditida</taxon>
        <taxon>Rhabditina</taxon>
        <taxon>Rhabditomorpha</taxon>
        <taxon>Strongyloidea</taxon>
        <taxon>Metastrongylidae</taxon>
        <taxon>Parelaphostrongylus</taxon>
    </lineage>
</organism>
<accession>A0AAD5MHS9</accession>
<keyword evidence="2" id="KW-1185">Reference proteome</keyword>
<dbReference type="EMBL" id="JAHQIW010000667">
    <property type="protein sequence ID" value="KAJ1349461.1"/>
    <property type="molecule type" value="Genomic_DNA"/>
</dbReference>
<dbReference type="AlphaFoldDB" id="A0AAD5MHS9"/>
<name>A0AAD5MHS9_PARTN</name>
<sequence length="79" mass="9173">MARERRSRLIDAFTAHLLLSRFFSHWNTSRPMFNWLHAAVVNDHSEILSLLLLYYQGLLAYIICNPVGDPTTRVDISKV</sequence>
<evidence type="ECO:0000313" key="2">
    <source>
        <dbReference type="Proteomes" id="UP001196413"/>
    </source>
</evidence>
<evidence type="ECO:0000313" key="1">
    <source>
        <dbReference type="EMBL" id="KAJ1349461.1"/>
    </source>
</evidence>
<dbReference type="Proteomes" id="UP001196413">
    <property type="component" value="Unassembled WGS sequence"/>
</dbReference>
<comment type="caution">
    <text evidence="1">The sequence shown here is derived from an EMBL/GenBank/DDBJ whole genome shotgun (WGS) entry which is preliminary data.</text>
</comment>
<reference evidence="1" key="1">
    <citation type="submission" date="2021-06" db="EMBL/GenBank/DDBJ databases">
        <title>Parelaphostrongylus tenuis whole genome reference sequence.</title>
        <authorList>
            <person name="Garwood T.J."/>
            <person name="Larsen P.A."/>
            <person name="Fountain-Jones N.M."/>
            <person name="Garbe J.R."/>
            <person name="Macchietto M.G."/>
            <person name="Kania S.A."/>
            <person name="Gerhold R.W."/>
            <person name="Richards J.E."/>
            <person name="Wolf T.M."/>
        </authorList>
    </citation>
    <scope>NUCLEOTIDE SEQUENCE</scope>
    <source>
        <strain evidence="1">MNPRO001-30</strain>
        <tissue evidence="1">Meninges</tissue>
    </source>
</reference>
<gene>
    <name evidence="1" type="ORF">KIN20_005035</name>
</gene>
<proteinExistence type="predicted"/>